<gene>
    <name evidence="1" type="ORF">CVT25_000709</name>
</gene>
<dbReference type="InParanoid" id="A0A409XMB7"/>
<proteinExistence type="predicted"/>
<name>A0A409XMB7_PSICY</name>
<comment type="caution">
    <text evidence="1">The sequence shown here is derived from an EMBL/GenBank/DDBJ whole genome shotgun (WGS) entry which is preliminary data.</text>
</comment>
<reference evidence="1 2" key="1">
    <citation type="journal article" date="2018" name="Evol. Lett.">
        <title>Horizontal gene cluster transfer increased hallucinogenic mushroom diversity.</title>
        <authorList>
            <person name="Reynolds H.T."/>
            <person name="Vijayakumar V."/>
            <person name="Gluck-Thaler E."/>
            <person name="Korotkin H.B."/>
            <person name="Matheny P.B."/>
            <person name="Slot J.C."/>
        </authorList>
    </citation>
    <scope>NUCLEOTIDE SEQUENCE [LARGE SCALE GENOMIC DNA]</scope>
    <source>
        <strain evidence="1 2">2631</strain>
    </source>
</reference>
<accession>A0A409XMB7</accession>
<dbReference type="AlphaFoldDB" id="A0A409XMB7"/>
<evidence type="ECO:0000313" key="2">
    <source>
        <dbReference type="Proteomes" id="UP000283269"/>
    </source>
</evidence>
<protein>
    <submittedName>
        <fullName evidence="1">Uncharacterized protein</fullName>
    </submittedName>
</protein>
<sequence>MIWREFMFKSLSSQTSLPDYLSSASTMVNENINVAANAKASEARTDRFDMNTYMRLNVDGLYSSDSSAMRMGDAS</sequence>
<dbReference type="EMBL" id="NHYD01001223">
    <property type="protein sequence ID" value="PPQ91898.1"/>
    <property type="molecule type" value="Genomic_DNA"/>
</dbReference>
<organism evidence="1 2">
    <name type="scientific">Psilocybe cyanescens</name>
    <dbReference type="NCBI Taxonomy" id="93625"/>
    <lineage>
        <taxon>Eukaryota</taxon>
        <taxon>Fungi</taxon>
        <taxon>Dikarya</taxon>
        <taxon>Basidiomycota</taxon>
        <taxon>Agaricomycotina</taxon>
        <taxon>Agaricomycetes</taxon>
        <taxon>Agaricomycetidae</taxon>
        <taxon>Agaricales</taxon>
        <taxon>Agaricineae</taxon>
        <taxon>Strophariaceae</taxon>
        <taxon>Psilocybe</taxon>
    </lineage>
</organism>
<dbReference type="Proteomes" id="UP000283269">
    <property type="component" value="Unassembled WGS sequence"/>
</dbReference>
<keyword evidence="2" id="KW-1185">Reference proteome</keyword>
<evidence type="ECO:0000313" key="1">
    <source>
        <dbReference type="EMBL" id="PPQ91898.1"/>
    </source>
</evidence>